<dbReference type="SUPFAM" id="SSF53720">
    <property type="entry name" value="ALDH-like"/>
    <property type="match status" value="1"/>
</dbReference>
<protein>
    <recommendedName>
        <fullName evidence="1">Aldehyde dehydrogenase domain-containing protein</fullName>
    </recommendedName>
</protein>
<evidence type="ECO:0000259" key="1">
    <source>
        <dbReference type="Pfam" id="PF00171"/>
    </source>
</evidence>
<dbReference type="GeneID" id="19947795"/>
<dbReference type="EMBL" id="JH767151">
    <property type="protein sequence ID" value="EQC35356.1"/>
    <property type="molecule type" value="Genomic_DNA"/>
</dbReference>
<dbReference type="InterPro" id="IPR016162">
    <property type="entry name" value="Ald_DH_N"/>
</dbReference>
<dbReference type="Proteomes" id="UP000030762">
    <property type="component" value="Unassembled WGS sequence"/>
</dbReference>
<dbReference type="InParanoid" id="T0QKW5"/>
<feature type="domain" description="Aldehyde dehydrogenase" evidence="1">
    <location>
        <begin position="40"/>
        <end position="474"/>
    </location>
</feature>
<dbReference type="OrthoDB" id="310895at2759"/>
<dbReference type="VEuPathDB" id="FungiDB:SDRG_07068"/>
<dbReference type="eggNOG" id="KOG2451">
    <property type="taxonomic scope" value="Eukaryota"/>
</dbReference>
<dbReference type="Gene3D" id="3.40.309.10">
    <property type="entry name" value="Aldehyde Dehydrogenase, Chain A, domain 2"/>
    <property type="match status" value="1"/>
</dbReference>
<evidence type="ECO:0000313" key="2">
    <source>
        <dbReference type="EMBL" id="EQC35356.1"/>
    </source>
</evidence>
<dbReference type="InterPro" id="IPR016163">
    <property type="entry name" value="Ald_DH_C"/>
</dbReference>
<keyword evidence="3" id="KW-1185">Reference proteome</keyword>
<proteinExistence type="predicted"/>
<dbReference type="GO" id="GO:0016620">
    <property type="term" value="F:oxidoreductase activity, acting on the aldehyde or oxo group of donors, NAD or NADP as acceptor"/>
    <property type="evidence" value="ECO:0007669"/>
    <property type="project" value="InterPro"/>
</dbReference>
<dbReference type="Gene3D" id="3.40.605.10">
    <property type="entry name" value="Aldehyde Dehydrogenase, Chain A, domain 1"/>
    <property type="match status" value="1"/>
</dbReference>
<dbReference type="AlphaFoldDB" id="T0QKW5"/>
<gene>
    <name evidence="2" type="ORF">SDRG_07068</name>
</gene>
<dbReference type="PANTHER" id="PTHR42804:SF1">
    <property type="entry name" value="ALDEHYDE DEHYDROGENASE-RELATED"/>
    <property type="match status" value="1"/>
</dbReference>
<reference evidence="2 3" key="1">
    <citation type="submission" date="2012-04" db="EMBL/GenBank/DDBJ databases">
        <title>The Genome Sequence of Saprolegnia declina VS20.</title>
        <authorList>
            <consortium name="The Broad Institute Genome Sequencing Platform"/>
            <person name="Russ C."/>
            <person name="Nusbaum C."/>
            <person name="Tyler B."/>
            <person name="van West P."/>
            <person name="Dieguez-Uribeondo J."/>
            <person name="de Bruijn I."/>
            <person name="Tripathy S."/>
            <person name="Jiang R."/>
            <person name="Young S.K."/>
            <person name="Zeng Q."/>
            <person name="Gargeya S."/>
            <person name="Fitzgerald M."/>
            <person name="Haas B."/>
            <person name="Abouelleil A."/>
            <person name="Alvarado L."/>
            <person name="Arachchi H.M."/>
            <person name="Berlin A."/>
            <person name="Chapman S.B."/>
            <person name="Goldberg J."/>
            <person name="Griggs A."/>
            <person name="Gujja S."/>
            <person name="Hansen M."/>
            <person name="Howarth C."/>
            <person name="Imamovic A."/>
            <person name="Larimer J."/>
            <person name="McCowen C."/>
            <person name="Montmayeur A."/>
            <person name="Murphy C."/>
            <person name="Neiman D."/>
            <person name="Pearson M."/>
            <person name="Priest M."/>
            <person name="Roberts A."/>
            <person name="Saif S."/>
            <person name="Shea T."/>
            <person name="Sisk P."/>
            <person name="Sykes S."/>
            <person name="Wortman J."/>
            <person name="Nusbaum C."/>
            <person name="Birren B."/>
        </authorList>
    </citation>
    <scope>NUCLEOTIDE SEQUENCE [LARGE SCALE GENOMIC DNA]</scope>
    <source>
        <strain evidence="2 3">VS20</strain>
    </source>
</reference>
<dbReference type="RefSeq" id="XP_008611106.1">
    <property type="nucleotide sequence ID" value="XM_008612884.1"/>
</dbReference>
<sequence>MTTTHPAYVRTLDNLIDNERVTPTVTAFAEAALFPSTQDAATGAILTPLVATAASDVDAALAAADALYTSGAWSRLLCSPERDVVFERFASELETRHEDIRVAEMIDVGDRNAISNYGPSVLRDPSQLRSPSLKDEAKNVDVWTPLASGKGALKAVPLGPIVVLAPTNAPLGSSLIQILSAIYFGCPVLVKPSPYSPHAFNVFLDAVLAADLPRGLIQIVHGGAAVATQLIASPLTKGVCFTGSTRVGLAIAALCAPTLKPYALELGGVNPFVVLPGADVDAAVAGLLKTFSCINGQYCCGASNVLVHASLRDAFVEAFVRQASTFAIGDPRDETNTMGALNMCIATTLRATVAKLLELPETVAIAARAVKLPETGYYMAPMLLEGVDSSVQAELFGPVALLRTFQTISDVIAEANAAPARLKTYVYGKDGDETMERFIDAIECGWIDVNESEFENAATFDFSPLSGFGHADGAFFTRRVLRSAQPRV</sequence>
<dbReference type="OMA" id="SAQSFWG"/>
<dbReference type="PANTHER" id="PTHR42804">
    <property type="entry name" value="ALDEHYDE DEHYDROGENASE"/>
    <property type="match status" value="1"/>
</dbReference>
<dbReference type="InterPro" id="IPR015590">
    <property type="entry name" value="Aldehyde_DH_dom"/>
</dbReference>
<accession>T0QKW5</accession>
<evidence type="ECO:0000313" key="3">
    <source>
        <dbReference type="Proteomes" id="UP000030762"/>
    </source>
</evidence>
<dbReference type="InterPro" id="IPR016161">
    <property type="entry name" value="Ald_DH/histidinol_DH"/>
</dbReference>
<organism evidence="2 3">
    <name type="scientific">Saprolegnia diclina (strain VS20)</name>
    <dbReference type="NCBI Taxonomy" id="1156394"/>
    <lineage>
        <taxon>Eukaryota</taxon>
        <taxon>Sar</taxon>
        <taxon>Stramenopiles</taxon>
        <taxon>Oomycota</taxon>
        <taxon>Saprolegniomycetes</taxon>
        <taxon>Saprolegniales</taxon>
        <taxon>Saprolegniaceae</taxon>
        <taxon>Saprolegnia</taxon>
    </lineage>
</organism>
<dbReference type="STRING" id="1156394.T0QKW5"/>
<name>T0QKW5_SAPDV</name>
<dbReference type="Pfam" id="PF00171">
    <property type="entry name" value="Aldedh"/>
    <property type="match status" value="1"/>
</dbReference>